<keyword evidence="3" id="KW-1185">Reference proteome</keyword>
<dbReference type="OrthoDB" id="7357340at2"/>
<reference evidence="2 3" key="1">
    <citation type="submission" date="2016-07" db="EMBL/GenBank/DDBJ databases">
        <authorList>
            <person name="Lefevre C.T."/>
        </authorList>
    </citation>
    <scope>NUCLEOTIDE SEQUENCE [LARGE SCALE GENOMIC DNA]</scope>
    <source>
        <strain evidence="2">PR1</strain>
    </source>
</reference>
<dbReference type="STRING" id="1867952.MTBPR1_60228"/>
<accession>A0A1C3RKE7</accession>
<dbReference type="EMBL" id="FLYE01000045">
    <property type="protein sequence ID" value="SCA57715.1"/>
    <property type="molecule type" value="Genomic_DNA"/>
</dbReference>
<dbReference type="Proteomes" id="UP000231658">
    <property type="component" value="Unassembled WGS sequence"/>
</dbReference>
<feature type="transmembrane region" description="Helical" evidence="1">
    <location>
        <begin position="75"/>
        <end position="96"/>
    </location>
</feature>
<evidence type="ECO:0000313" key="3">
    <source>
        <dbReference type="Proteomes" id="UP000231658"/>
    </source>
</evidence>
<proteinExistence type="predicted"/>
<evidence type="ECO:0000256" key="1">
    <source>
        <dbReference type="SAM" id="Phobius"/>
    </source>
</evidence>
<protein>
    <submittedName>
        <fullName evidence="2">Magnetosome protein MamF</fullName>
    </submittedName>
</protein>
<evidence type="ECO:0000313" key="2">
    <source>
        <dbReference type="EMBL" id="SCA57715.1"/>
    </source>
</evidence>
<keyword evidence="1" id="KW-0472">Membrane</keyword>
<name>A0A1C3RKE7_9PROT</name>
<dbReference type="AlphaFoldDB" id="A0A1C3RKE7"/>
<feature type="transmembrane region" description="Helical" evidence="1">
    <location>
        <begin position="21"/>
        <end position="38"/>
    </location>
</feature>
<dbReference type="RefSeq" id="WP_126465259.1">
    <property type="nucleotide sequence ID" value="NZ_FLYE01000045.1"/>
</dbReference>
<keyword evidence="1" id="KW-1133">Transmembrane helix</keyword>
<gene>
    <name evidence="2" type="primary">mamF</name>
    <name evidence="2" type="ORF">MTBPR1_60228</name>
</gene>
<keyword evidence="1" id="KW-0812">Transmembrane</keyword>
<organism evidence="2 3">
    <name type="scientific">Candidatus Terasakiella magnetica</name>
    <dbReference type="NCBI Taxonomy" id="1867952"/>
    <lineage>
        <taxon>Bacteria</taxon>
        <taxon>Pseudomonadati</taxon>
        <taxon>Pseudomonadota</taxon>
        <taxon>Alphaproteobacteria</taxon>
        <taxon>Rhodospirillales</taxon>
        <taxon>Terasakiellaceae</taxon>
        <taxon>Terasakiella</taxon>
    </lineage>
</organism>
<sequence length="112" mass="12615">MTPAQTRHIKPCKKRHVRSQFLSVLAYLGTLCFIPLSISDDDQYILLHARQGLVLWGLELFATPLLFIPGVGKSLFLMVFVPVVALSLLGILGVLLRRTWCLPIVYRLSRAI</sequence>